<protein>
    <submittedName>
        <fullName evidence="1">Uncharacterized protein</fullName>
    </submittedName>
</protein>
<dbReference type="Proteomes" id="UP001162992">
    <property type="component" value="Chromosome 2"/>
</dbReference>
<proteinExistence type="predicted"/>
<evidence type="ECO:0000313" key="1">
    <source>
        <dbReference type="EMBL" id="KAJ7566051.1"/>
    </source>
</evidence>
<comment type="caution">
    <text evidence="1">The sequence shown here is derived from an EMBL/GenBank/DDBJ whole genome shotgun (WGS) entry which is preliminary data.</text>
</comment>
<reference evidence="2" key="1">
    <citation type="journal article" date="2024" name="Proc. Natl. Acad. Sci. U.S.A.">
        <title>Extraordinary preservation of gene collinearity over three hundred million years revealed in homosporous lycophytes.</title>
        <authorList>
            <person name="Li C."/>
            <person name="Wickell D."/>
            <person name="Kuo L.Y."/>
            <person name="Chen X."/>
            <person name="Nie B."/>
            <person name="Liao X."/>
            <person name="Peng D."/>
            <person name="Ji J."/>
            <person name="Jenkins J."/>
            <person name="Williams M."/>
            <person name="Shu S."/>
            <person name="Plott C."/>
            <person name="Barry K."/>
            <person name="Rajasekar S."/>
            <person name="Grimwood J."/>
            <person name="Han X."/>
            <person name="Sun S."/>
            <person name="Hou Z."/>
            <person name="He W."/>
            <person name="Dai G."/>
            <person name="Sun C."/>
            <person name="Schmutz J."/>
            <person name="Leebens-Mack J.H."/>
            <person name="Li F.W."/>
            <person name="Wang L."/>
        </authorList>
    </citation>
    <scope>NUCLEOTIDE SEQUENCE [LARGE SCALE GENOMIC DNA]</scope>
    <source>
        <strain evidence="2">cv. PW_Plant_1</strain>
    </source>
</reference>
<name>A0ACC2EHR5_DIPCM</name>
<accession>A0ACC2EHR5</accession>
<sequence length="814" mass="92210">MAYTTLAEVRAAILIIAALLVGCGWQVRAFYGDPFRQASVPQWHHGEFQDISESVRSEVHHLLHSRAQVPFQVPLEVNIVLVGFNEDGGYRYHLDAKKFGEVLKKTFPTHRPSCLETAQQLHFEHKIFYNVIPVGQPELIALEKDLRNAMKRAEMARKQSEFGQEVPLYEIEATSVEPSFQKLYTFLFGFGADTNLATEMNSPVPNAIFILNFDKVRMDPRNSSEVDLEKMATSKIETLTLGQLKQQEGDYIYRYRYNGGASSQLWLSSGRYTVIDLSAGPCTYGRVDSDEGSVGYRSIPRLQDFVLRGDLVIAKETENTFAGQLSALVASAIEHAISPDVRFERVDSAERLLVSIIVLSNHHYYNLFQAGYNFTIDMQQIESEVKKMVQPGQEVVVVGGIHNLHDHEKLSIAVAKAMRGKSIHETQKDGRFHARTTTYLDGAILREEMRHSADFLASGLLEVADPALSSKFFYRQDSESQREKDSPDPLIKSRPAGAYYMYSSQKDKRSKSRREKFSSVWKSYGTRVIPVFVLSLAGIEKDLLMEDENLLWFSYDAIIVLQHASQPIPLSFVSETKRLEALPNSPQRHIIAGLASVVAGLVAPYERASHVHQRPLVNWLWSCGHHPFGHFSNTSGLSQSLLDTALRNSIYARVDQALRTIRASTESVQSFANKYLRTPLGDAMIHKNKSSAELWIDKFYKKTTNLPEPFPHEVVEQLETYLDELEKKLVDLSALLYDHHLRDAHFNASSILQYTRFTEAYVNHVLQTEKEHMRCCRVEYAAPAQSSQAFMYGGILVAGFLVYFLVICFPSSER</sequence>
<organism evidence="1 2">
    <name type="scientific">Diphasiastrum complanatum</name>
    <name type="common">Issler's clubmoss</name>
    <name type="synonym">Lycopodium complanatum</name>
    <dbReference type="NCBI Taxonomy" id="34168"/>
    <lineage>
        <taxon>Eukaryota</taxon>
        <taxon>Viridiplantae</taxon>
        <taxon>Streptophyta</taxon>
        <taxon>Embryophyta</taxon>
        <taxon>Tracheophyta</taxon>
        <taxon>Lycopodiopsida</taxon>
        <taxon>Lycopodiales</taxon>
        <taxon>Lycopodiaceae</taxon>
        <taxon>Lycopodioideae</taxon>
        <taxon>Diphasiastrum</taxon>
    </lineage>
</organism>
<keyword evidence="2" id="KW-1185">Reference proteome</keyword>
<dbReference type="EMBL" id="CM055093">
    <property type="protein sequence ID" value="KAJ7566051.1"/>
    <property type="molecule type" value="Genomic_DNA"/>
</dbReference>
<evidence type="ECO:0000313" key="2">
    <source>
        <dbReference type="Proteomes" id="UP001162992"/>
    </source>
</evidence>
<gene>
    <name evidence="1" type="ORF">O6H91_02G086100</name>
</gene>